<keyword evidence="1" id="KW-1133">Transmembrane helix</keyword>
<feature type="chain" id="PRO_5006061983" description="Oxygen tolerance" evidence="2">
    <location>
        <begin position="21"/>
        <end position="440"/>
    </location>
</feature>
<feature type="signal peptide" evidence="2">
    <location>
        <begin position="1"/>
        <end position="20"/>
    </location>
</feature>
<dbReference type="PANTHER" id="PTHR40940:SF1">
    <property type="entry name" value="PROTEIN BATD"/>
    <property type="match status" value="1"/>
</dbReference>
<sequence>MTWILRCLACLVLVSGAVFAQEQPDPEANAAAGQAAQAQIEVQFEKTETVPGQPLTLRLTVFVPTFMPDPPIWPDFESANLLVQLPKKASTATSKTVGGETWSGITRRYQITPLVPGTFTLPASDVQVRYQAESGSDVIEESLAVPEITLTGVMPEGAESLDPFVAANGLKLSQKVEGTPEDLKAGDSFTRVVTAEIDGVTPMFLPSLVSEEAPGGLRAYPETPQVEEKEDRGLLSGLRTETVVYVAEGGVDGVLPEITLRWYNLKTQSLEEATLPEIAVKASAPLVAVGPEGRDYTRLIAWVGVAALLLVLAFAARIWLAEPLAAYLAARRQRHVASARYAWKRLQGAVKQQDLLQTQEAFALWRARVVGVDPAAEAAVTEAFFALGRGRYGRETSSQAVADWRALEQKLHALHGTARYPLRNETAALKALNPVATQLK</sequence>
<name>A0A0P1EVY4_9RHOB</name>
<dbReference type="EMBL" id="CYPW01000040">
    <property type="protein sequence ID" value="CUH54368.1"/>
    <property type="molecule type" value="Genomic_DNA"/>
</dbReference>
<reference evidence="3 4" key="1">
    <citation type="submission" date="2015-09" db="EMBL/GenBank/DDBJ databases">
        <authorList>
            <consortium name="Swine Surveillance"/>
        </authorList>
    </citation>
    <scope>NUCLEOTIDE SEQUENCE [LARGE SCALE GENOMIC DNA]</scope>
    <source>
        <strain evidence="3 4">CECT 7688</strain>
    </source>
</reference>
<evidence type="ECO:0000256" key="1">
    <source>
        <dbReference type="SAM" id="Phobius"/>
    </source>
</evidence>
<keyword evidence="4" id="KW-1185">Reference proteome</keyword>
<dbReference type="RefSeq" id="WP_058241492.1">
    <property type="nucleotide sequence ID" value="NZ_CYPW01000040.1"/>
</dbReference>
<feature type="transmembrane region" description="Helical" evidence="1">
    <location>
        <begin position="299"/>
        <end position="320"/>
    </location>
</feature>
<gene>
    <name evidence="3" type="ORF">SHM7688_03838</name>
</gene>
<dbReference type="Proteomes" id="UP000054823">
    <property type="component" value="Unassembled WGS sequence"/>
</dbReference>
<proteinExistence type="predicted"/>
<keyword evidence="1" id="KW-0472">Membrane</keyword>
<accession>A0A0P1EVY4</accession>
<evidence type="ECO:0008006" key="5">
    <source>
        <dbReference type="Google" id="ProtNLM"/>
    </source>
</evidence>
<dbReference type="STRING" id="321267.SHM7688_03838"/>
<dbReference type="InterPro" id="IPR025738">
    <property type="entry name" value="BatD"/>
</dbReference>
<dbReference type="OrthoDB" id="7699970at2"/>
<evidence type="ECO:0000313" key="3">
    <source>
        <dbReference type="EMBL" id="CUH54368.1"/>
    </source>
</evidence>
<keyword evidence="2" id="KW-0732">Signal</keyword>
<organism evidence="3 4">
    <name type="scientific">Shimia marina</name>
    <dbReference type="NCBI Taxonomy" id="321267"/>
    <lineage>
        <taxon>Bacteria</taxon>
        <taxon>Pseudomonadati</taxon>
        <taxon>Pseudomonadota</taxon>
        <taxon>Alphaproteobacteria</taxon>
        <taxon>Rhodobacterales</taxon>
        <taxon>Roseobacteraceae</taxon>
    </lineage>
</organism>
<evidence type="ECO:0000256" key="2">
    <source>
        <dbReference type="SAM" id="SignalP"/>
    </source>
</evidence>
<keyword evidence="1" id="KW-0812">Transmembrane</keyword>
<evidence type="ECO:0000313" key="4">
    <source>
        <dbReference type="Proteomes" id="UP000054823"/>
    </source>
</evidence>
<dbReference type="PANTHER" id="PTHR40940">
    <property type="entry name" value="PROTEIN BATD-RELATED"/>
    <property type="match status" value="1"/>
</dbReference>
<protein>
    <recommendedName>
        <fullName evidence="5">Oxygen tolerance</fullName>
    </recommendedName>
</protein>
<dbReference type="AlphaFoldDB" id="A0A0P1EVY4"/>